<evidence type="ECO:0000256" key="1">
    <source>
        <dbReference type="SAM" id="MobiDB-lite"/>
    </source>
</evidence>
<dbReference type="VEuPathDB" id="FungiDB:MUCCIDRAFT_86859"/>
<proteinExistence type="predicted"/>
<gene>
    <name evidence="2" type="ORF">MUCCIDRAFT_86859</name>
</gene>
<evidence type="ECO:0000313" key="3">
    <source>
        <dbReference type="Proteomes" id="UP000077051"/>
    </source>
</evidence>
<feature type="region of interest" description="Disordered" evidence="1">
    <location>
        <begin position="158"/>
        <end position="185"/>
    </location>
</feature>
<reference evidence="2 3" key="1">
    <citation type="submission" date="2015-06" db="EMBL/GenBank/DDBJ databases">
        <title>Expansion of signal transduction pathways in fungi by whole-genome duplication.</title>
        <authorList>
            <consortium name="DOE Joint Genome Institute"/>
            <person name="Corrochano L.M."/>
            <person name="Kuo A."/>
            <person name="Marcet-Houben M."/>
            <person name="Polaino S."/>
            <person name="Salamov A."/>
            <person name="Villalobos J.M."/>
            <person name="Alvarez M.I."/>
            <person name="Avalos J."/>
            <person name="Benito E.P."/>
            <person name="Benoit I."/>
            <person name="Burger G."/>
            <person name="Camino L.P."/>
            <person name="Canovas D."/>
            <person name="Cerda-Olmedo E."/>
            <person name="Cheng J.-F."/>
            <person name="Dominguez A."/>
            <person name="Elias M."/>
            <person name="Eslava A.P."/>
            <person name="Glaser F."/>
            <person name="Grimwood J."/>
            <person name="Gutierrez G."/>
            <person name="Heitman J."/>
            <person name="Henrissat B."/>
            <person name="Iturriaga E.A."/>
            <person name="Lang B.F."/>
            <person name="Lavin J.L."/>
            <person name="Lee S."/>
            <person name="Li W."/>
            <person name="Lindquist E."/>
            <person name="Lopez-Garcia S."/>
            <person name="Luque E.M."/>
            <person name="Marcos A.T."/>
            <person name="Martin J."/>
            <person name="Mccluskey K."/>
            <person name="Medina H.R."/>
            <person name="Miralles-Duran A."/>
            <person name="Miyazaki A."/>
            <person name="Munoz-Torres E."/>
            <person name="Oguiza J.A."/>
            <person name="Ohm R."/>
            <person name="Olmedo M."/>
            <person name="Orejas M."/>
            <person name="Ortiz-Castellanos L."/>
            <person name="Pisabarro A.G."/>
            <person name="Rodriguez-Romero J."/>
            <person name="Ruiz-Herrera J."/>
            <person name="Ruiz-Vazquez R."/>
            <person name="Sanz C."/>
            <person name="Schackwitz W."/>
            <person name="Schmutz J."/>
            <person name="Shahriari M."/>
            <person name="Shelest E."/>
            <person name="Silva-Franco F."/>
            <person name="Soanes D."/>
            <person name="Syed K."/>
            <person name="Tagua V.G."/>
            <person name="Talbot N.J."/>
            <person name="Thon M."/>
            <person name="De Vries R.P."/>
            <person name="Wiebenga A."/>
            <person name="Yadav J.S."/>
            <person name="Braun E.L."/>
            <person name="Baker S."/>
            <person name="Garre V."/>
            <person name="Horwitz B."/>
            <person name="Torres-Martinez S."/>
            <person name="Idnurm A."/>
            <person name="Herrera-Estrella A."/>
            <person name="Gabaldon T."/>
            <person name="Grigoriev I.V."/>
        </authorList>
    </citation>
    <scope>NUCLEOTIDE SEQUENCE [LARGE SCALE GENOMIC DNA]</scope>
    <source>
        <strain evidence="2 3">CBS 277.49</strain>
    </source>
</reference>
<accession>A0A162Y7X4</accession>
<name>A0A162Y7X4_MUCCL</name>
<keyword evidence="3" id="KW-1185">Reference proteome</keyword>
<dbReference type="Proteomes" id="UP000077051">
    <property type="component" value="Unassembled WGS sequence"/>
</dbReference>
<protein>
    <submittedName>
        <fullName evidence="2">Uncharacterized protein</fullName>
    </submittedName>
</protein>
<dbReference type="EMBL" id="AMYB01000012">
    <property type="protein sequence ID" value="OAC97786.1"/>
    <property type="molecule type" value="Genomic_DNA"/>
</dbReference>
<organism evidence="2 3">
    <name type="scientific">Mucor lusitanicus CBS 277.49</name>
    <dbReference type="NCBI Taxonomy" id="747725"/>
    <lineage>
        <taxon>Eukaryota</taxon>
        <taxon>Fungi</taxon>
        <taxon>Fungi incertae sedis</taxon>
        <taxon>Mucoromycota</taxon>
        <taxon>Mucoromycotina</taxon>
        <taxon>Mucoromycetes</taxon>
        <taxon>Mucorales</taxon>
        <taxon>Mucorineae</taxon>
        <taxon>Mucoraceae</taxon>
        <taxon>Mucor</taxon>
    </lineage>
</organism>
<evidence type="ECO:0000313" key="2">
    <source>
        <dbReference type="EMBL" id="OAC97786.1"/>
    </source>
</evidence>
<feature type="compositionally biased region" description="Polar residues" evidence="1">
    <location>
        <begin position="175"/>
        <end position="185"/>
    </location>
</feature>
<comment type="caution">
    <text evidence="2">The sequence shown here is derived from an EMBL/GenBank/DDBJ whole genome shotgun (WGS) entry which is preliminary data.</text>
</comment>
<sequence length="272" mass="31635">MTSGSNVWVVRTVVARYFAQDLVVLIKPGFQDRFQLSPKSKRSYNTVKTTKSSYFLSIDIYRLKETATNFLIHQVENVRIKNRIINYTDTSNLLRKFRFVRKLDITALDPQQIDVARVIRRAEGCQRSIQLIADTNLYHCMKAELEQNRRPRKVSVIESRKRRYEDEEEEEEETGTTGCPNREQSPVNEIMAPLKENLSRYERRLREIIADTKSKIPAALLKFGISYEYRVMMTGLDCMTRSSEKIENVVSTIGSSFVESILLSNEGLYRIN</sequence>
<dbReference type="AlphaFoldDB" id="A0A162Y7X4"/>